<name>A0ABY2PJG1_9ACTN</name>
<feature type="non-terminal residue" evidence="3">
    <location>
        <position position="221"/>
    </location>
</feature>
<dbReference type="Proteomes" id="UP000306274">
    <property type="component" value="Unassembled WGS sequence"/>
</dbReference>
<protein>
    <submittedName>
        <fullName evidence="3">PHP domain-containing protein</fullName>
    </submittedName>
</protein>
<keyword evidence="4" id="KW-1185">Reference proteome</keyword>
<dbReference type="InterPro" id="IPR004013">
    <property type="entry name" value="PHP_dom"/>
</dbReference>
<feature type="region of interest" description="Disordered" evidence="1">
    <location>
        <begin position="134"/>
        <end position="154"/>
    </location>
</feature>
<sequence length="221" mass="21629">MSGFTHLHTASGFSLRYGASHPERLVERAAGQGAGALALTDRDTLAGAIRFAKACMGTEGGTEGGGGVRPIFGVDLAVASYGEGARRAVRPRTPARGGAFVDESAPRVTFLARDGAHAWAELCRLVTSAHARGAGGAGSAGGVGEAGGPLDGSGPLSVAAPPVAGQPVAGPPVIGPPVVGRAALPADGLTVLLGPASEVGRALAAGRPDRAAALLPPDPKS</sequence>
<dbReference type="SMART" id="SM00481">
    <property type="entry name" value="POLIIIAc"/>
    <property type="match status" value="1"/>
</dbReference>
<organism evidence="3 4">
    <name type="scientific">Streptomyces rhizosphaericola</name>
    <dbReference type="NCBI Taxonomy" id="2564098"/>
    <lineage>
        <taxon>Bacteria</taxon>
        <taxon>Bacillati</taxon>
        <taxon>Actinomycetota</taxon>
        <taxon>Actinomycetes</taxon>
        <taxon>Kitasatosporales</taxon>
        <taxon>Streptomycetaceae</taxon>
        <taxon>Streptomyces</taxon>
    </lineage>
</organism>
<reference evidence="3 4" key="1">
    <citation type="submission" date="2019-04" db="EMBL/GenBank/DDBJ databases">
        <title>Streptomyces rhizosphaericola sp. nov., an actinobacterium isolated from the wheat rhizosphere.</title>
        <authorList>
            <person name="Vargas Hoyos H.A."/>
            <person name="Santos S.N."/>
            <person name="Genuario D.B."/>
            <person name="Melo I.S."/>
            <person name="Da Silva L.J."/>
            <person name="Da Silva F.S.P."/>
            <person name="Zucchi T.D."/>
        </authorList>
    </citation>
    <scope>NUCLEOTIDE SEQUENCE [LARGE SCALE GENOMIC DNA]</scope>
    <source>
        <strain evidence="3 4">1AS2c</strain>
    </source>
</reference>
<dbReference type="PANTHER" id="PTHR32294:SF4">
    <property type="entry name" value="ERROR-PRONE DNA POLYMERASE"/>
    <property type="match status" value="1"/>
</dbReference>
<accession>A0ABY2PJG1</accession>
<feature type="compositionally biased region" description="Gly residues" evidence="1">
    <location>
        <begin position="134"/>
        <end position="151"/>
    </location>
</feature>
<evidence type="ECO:0000259" key="2">
    <source>
        <dbReference type="SMART" id="SM00481"/>
    </source>
</evidence>
<dbReference type="Pfam" id="PF02811">
    <property type="entry name" value="PHP"/>
    <property type="match status" value="1"/>
</dbReference>
<feature type="domain" description="Polymerase/histidinol phosphatase N-terminal" evidence="2">
    <location>
        <begin position="5"/>
        <end position="80"/>
    </location>
</feature>
<dbReference type="RefSeq" id="WP_136015751.1">
    <property type="nucleotide sequence ID" value="NZ_SRZK01000043.1"/>
</dbReference>
<dbReference type="InterPro" id="IPR004805">
    <property type="entry name" value="DnaE2/DnaE/PolC"/>
</dbReference>
<dbReference type="InterPro" id="IPR003141">
    <property type="entry name" value="Pol/His_phosphatase_N"/>
</dbReference>
<dbReference type="SUPFAM" id="SSF89550">
    <property type="entry name" value="PHP domain-like"/>
    <property type="match status" value="1"/>
</dbReference>
<dbReference type="EMBL" id="SRZK01000043">
    <property type="protein sequence ID" value="TGZ10996.1"/>
    <property type="molecule type" value="Genomic_DNA"/>
</dbReference>
<proteinExistence type="predicted"/>
<evidence type="ECO:0000313" key="4">
    <source>
        <dbReference type="Proteomes" id="UP000306274"/>
    </source>
</evidence>
<dbReference type="InterPro" id="IPR016195">
    <property type="entry name" value="Pol/histidinol_Pase-like"/>
</dbReference>
<gene>
    <name evidence="3" type="ORF">E5Z02_07115</name>
</gene>
<dbReference type="Gene3D" id="3.20.20.140">
    <property type="entry name" value="Metal-dependent hydrolases"/>
    <property type="match status" value="1"/>
</dbReference>
<dbReference type="PANTHER" id="PTHR32294">
    <property type="entry name" value="DNA POLYMERASE III SUBUNIT ALPHA"/>
    <property type="match status" value="1"/>
</dbReference>
<comment type="caution">
    <text evidence="3">The sequence shown here is derived from an EMBL/GenBank/DDBJ whole genome shotgun (WGS) entry which is preliminary data.</text>
</comment>
<evidence type="ECO:0000256" key="1">
    <source>
        <dbReference type="SAM" id="MobiDB-lite"/>
    </source>
</evidence>
<evidence type="ECO:0000313" key="3">
    <source>
        <dbReference type="EMBL" id="TGZ10996.1"/>
    </source>
</evidence>